<dbReference type="GO" id="GO:0016874">
    <property type="term" value="F:ligase activity"/>
    <property type="evidence" value="ECO:0007669"/>
    <property type="project" value="UniProtKB-KW"/>
</dbReference>
<reference evidence="5" key="1">
    <citation type="submission" date="2021-03" db="EMBL/GenBank/DDBJ databases">
        <authorList>
            <person name="Tagirdzhanova G."/>
        </authorList>
    </citation>
    <scope>NUCLEOTIDE SEQUENCE</scope>
</reference>
<keyword evidence="2" id="KW-0597">Phosphoprotein</keyword>
<dbReference type="Gene3D" id="3.30.559.30">
    <property type="entry name" value="Nonribosomal peptide synthetase, condensation domain"/>
    <property type="match status" value="1"/>
</dbReference>
<dbReference type="FunFam" id="3.30.300.30:FF:000015">
    <property type="entry name" value="Nonribosomal peptide synthase SidD"/>
    <property type="match status" value="1"/>
</dbReference>
<evidence type="ECO:0000313" key="5">
    <source>
        <dbReference type="EMBL" id="CAF9933277.1"/>
    </source>
</evidence>
<dbReference type="InterPro" id="IPR042099">
    <property type="entry name" value="ANL_N_sf"/>
</dbReference>
<dbReference type="FunFam" id="3.40.50.980:FF:000001">
    <property type="entry name" value="Non-ribosomal peptide synthetase"/>
    <property type="match status" value="1"/>
</dbReference>
<sequence length="1106" mass="122487">MAIQNAAVGDETKDISISLAELEQIQKWNETVPPTIEACVHHLVEERVRDQPDDTAVCSRDGSLTYQELDTYAARCARRLIQYGIKPDDLVPICFEKSKWNVVAMLATLKAGAAFVPIPCSPVQRIKTILTLVKSTVILTSSQQASVFTDMSEHVIVVEKNSCDKVDTAKAKPLVVDVRPSNLAYVLFTSGSTGIPKGAQIEHSQLCTHLKTWGDTVGLDRTSKVFQFSAHVFDAVIDEVFLPLIYGGTICIPSDDDRMNNIASTMRDMRVTYALFTPSLLSTLRPEDFDLATLKTLVIAGESPPQDLLTLWASTSELQVLNAYGPTECCVICCAANITQSGPRARNMGRAIGDTLWIVDASDISKLASIGAVGELLIEGPTVGRGYIGADERTATAFVSAPSWLRDFRSGSTHRLYRTGDLVKYNDDGTIEFVDRKDNQVKLRGQRMELGEVEHQIRRALPSRTGAIADIISSQNHGGEPMLVAFVRLGGETDMSKSNSSSIHTVTDSAIKQRFNNLVADLKTQLSDVLPPYMIPSAFIAMASLPHLDSSKVDRAKLREIAIDSLYLPPNGVIAGGTSESQRPPLTDTEKQLQQIWAEAFRIAPSRISLDDHFFRLGGDSVTAIRLVAIARRAGFFLTVHMLFDHPTISQLAAAVQLTIRTIQEREIPQPYSLLGDKGSAQDLRIEAISQCGIRPDIIKDIYPLPKHYEIYMAAPELRAAITFPLPAQIDLERYIECWKRLITSHDMLRTRIIKTTTGLYSIVTTEPPVIRTATEVEKFIAEEKKITIGFGSALSQYCLIKDPNDVHKTCFVWTAHHVIYDDWSLGLLNAKLRSAYTDSNLALTEEPKPKELVQYFQSLDHNAILEHWRAHYAGVTFKPLFSLPARRYWDADQEIPLRINLSPSTTTKKTPFTVAWALALSEHFETADIALGILRSGRTFPVSGIENFIGPLVNAPPWHIHIDSTALVHDLVRDFQRDLWESTAYEAFGMLEAMTLSPESAAASTDLVWLNIHAKDIEAEEAEKRGENELPAPEEEMFYPMAQPLRLECAVDKTGLSATAHFDSSLRAELVRGLMQTFEQAFEALSSAGAERRILDVMSGDHVGS</sequence>
<dbReference type="InterPro" id="IPR010071">
    <property type="entry name" value="AA_adenyl_dom"/>
</dbReference>
<name>A0A8H3IMC0_9LECA</name>
<dbReference type="SUPFAM" id="SSF47336">
    <property type="entry name" value="ACP-like"/>
    <property type="match status" value="1"/>
</dbReference>
<keyword evidence="3" id="KW-0436">Ligase</keyword>
<keyword evidence="6" id="KW-1185">Reference proteome</keyword>
<dbReference type="SUPFAM" id="SSF52777">
    <property type="entry name" value="CoA-dependent acyltransferases"/>
    <property type="match status" value="2"/>
</dbReference>
<dbReference type="NCBIfam" id="TIGR01733">
    <property type="entry name" value="AA-adenyl-dom"/>
    <property type="match status" value="1"/>
</dbReference>
<organism evidence="5 6">
    <name type="scientific">Alectoria fallacina</name>
    <dbReference type="NCBI Taxonomy" id="1903189"/>
    <lineage>
        <taxon>Eukaryota</taxon>
        <taxon>Fungi</taxon>
        <taxon>Dikarya</taxon>
        <taxon>Ascomycota</taxon>
        <taxon>Pezizomycotina</taxon>
        <taxon>Lecanoromycetes</taxon>
        <taxon>OSLEUM clade</taxon>
        <taxon>Lecanoromycetidae</taxon>
        <taxon>Lecanorales</taxon>
        <taxon>Lecanorineae</taxon>
        <taxon>Parmeliaceae</taxon>
        <taxon>Alectoria</taxon>
    </lineage>
</organism>
<evidence type="ECO:0000256" key="3">
    <source>
        <dbReference type="ARBA" id="ARBA00022598"/>
    </source>
</evidence>
<dbReference type="AlphaFoldDB" id="A0A8H3IMC0"/>
<dbReference type="Gene3D" id="3.40.50.12780">
    <property type="entry name" value="N-terminal domain of ligase-like"/>
    <property type="match status" value="1"/>
</dbReference>
<evidence type="ECO:0000256" key="2">
    <source>
        <dbReference type="ARBA" id="ARBA00022553"/>
    </source>
</evidence>
<dbReference type="GO" id="GO:0031177">
    <property type="term" value="F:phosphopantetheine binding"/>
    <property type="evidence" value="ECO:0007669"/>
    <property type="project" value="InterPro"/>
</dbReference>
<protein>
    <recommendedName>
        <fullName evidence="4">Carrier domain-containing protein</fullName>
    </recommendedName>
</protein>
<dbReference type="FunFam" id="3.40.50.12780:FF:000014">
    <property type="entry name" value="Nonribosomal peptide synthetase 1"/>
    <property type="match status" value="1"/>
</dbReference>
<dbReference type="GO" id="GO:0044550">
    <property type="term" value="P:secondary metabolite biosynthetic process"/>
    <property type="evidence" value="ECO:0007669"/>
    <property type="project" value="TreeGrafter"/>
</dbReference>
<dbReference type="PROSITE" id="PS50075">
    <property type="entry name" value="CARRIER"/>
    <property type="match status" value="1"/>
</dbReference>
<dbReference type="Pfam" id="PF00550">
    <property type="entry name" value="PP-binding"/>
    <property type="match status" value="1"/>
</dbReference>
<dbReference type="InterPro" id="IPR020806">
    <property type="entry name" value="PKS_PP-bd"/>
</dbReference>
<dbReference type="InterPro" id="IPR036736">
    <property type="entry name" value="ACP-like_sf"/>
</dbReference>
<dbReference type="SUPFAM" id="SSF56801">
    <property type="entry name" value="Acetyl-CoA synthetase-like"/>
    <property type="match status" value="1"/>
</dbReference>
<dbReference type="InterPro" id="IPR006162">
    <property type="entry name" value="Ppantetheine_attach_site"/>
</dbReference>
<dbReference type="GO" id="GO:0005737">
    <property type="term" value="C:cytoplasm"/>
    <property type="evidence" value="ECO:0007669"/>
    <property type="project" value="TreeGrafter"/>
</dbReference>
<feature type="domain" description="Carrier" evidence="4">
    <location>
        <begin position="584"/>
        <end position="660"/>
    </location>
</feature>
<dbReference type="InterPro" id="IPR009081">
    <property type="entry name" value="PP-bd_ACP"/>
</dbReference>
<dbReference type="Gene3D" id="1.10.1200.10">
    <property type="entry name" value="ACP-like"/>
    <property type="match status" value="1"/>
</dbReference>
<dbReference type="InterPro" id="IPR023213">
    <property type="entry name" value="CAT-like_dom_sf"/>
</dbReference>
<dbReference type="InterPro" id="IPR001242">
    <property type="entry name" value="Condensation_dom"/>
</dbReference>
<dbReference type="InterPro" id="IPR000873">
    <property type="entry name" value="AMP-dep_synth/lig_dom"/>
</dbReference>
<dbReference type="PANTHER" id="PTHR45527">
    <property type="entry name" value="NONRIBOSOMAL PEPTIDE SYNTHETASE"/>
    <property type="match status" value="1"/>
</dbReference>
<dbReference type="Gene3D" id="3.30.559.10">
    <property type="entry name" value="Chloramphenicol acetyltransferase-like domain"/>
    <property type="match status" value="1"/>
</dbReference>
<dbReference type="OrthoDB" id="416786at2759"/>
<comment type="caution">
    <text evidence="5">The sequence shown here is derived from an EMBL/GenBank/DDBJ whole genome shotgun (WGS) entry which is preliminary data.</text>
</comment>
<dbReference type="PROSITE" id="PS00455">
    <property type="entry name" value="AMP_BINDING"/>
    <property type="match status" value="1"/>
</dbReference>
<dbReference type="SMART" id="SM00823">
    <property type="entry name" value="PKS_PP"/>
    <property type="match status" value="1"/>
</dbReference>
<accession>A0A8H3IMC0</accession>
<proteinExistence type="predicted"/>
<dbReference type="InterPro" id="IPR020845">
    <property type="entry name" value="AMP-binding_CS"/>
</dbReference>
<dbReference type="InterPro" id="IPR045851">
    <property type="entry name" value="AMP-bd_C_sf"/>
</dbReference>
<gene>
    <name evidence="5" type="ORF">ALECFALPRED_005545</name>
</gene>
<evidence type="ECO:0000259" key="4">
    <source>
        <dbReference type="PROSITE" id="PS50075"/>
    </source>
</evidence>
<dbReference type="GO" id="GO:0043041">
    <property type="term" value="P:amino acid activation for nonribosomal peptide biosynthetic process"/>
    <property type="evidence" value="ECO:0007669"/>
    <property type="project" value="TreeGrafter"/>
</dbReference>
<dbReference type="CDD" id="cd05918">
    <property type="entry name" value="A_NRPS_SidN3_like"/>
    <property type="match status" value="1"/>
</dbReference>
<keyword evidence="1" id="KW-0596">Phosphopantetheine</keyword>
<dbReference type="Gene3D" id="3.30.300.30">
    <property type="match status" value="1"/>
</dbReference>
<dbReference type="Pfam" id="PF00668">
    <property type="entry name" value="Condensation"/>
    <property type="match status" value="1"/>
</dbReference>
<evidence type="ECO:0000256" key="1">
    <source>
        <dbReference type="ARBA" id="ARBA00022450"/>
    </source>
</evidence>
<dbReference type="EMBL" id="CAJPDR010000351">
    <property type="protein sequence ID" value="CAF9933277.1"/>
    <property type="molecule type" value="Genomic_DNA"/>
</dbReference>
<dbReference type="FunFam" id="1.10.1200.10:FF:000005">
    <property type="entry name" value="Nonribosomal peptide synthetase 1"/>
    <property type="match status" value="1"/>
</dbReference>
<evidence type="ECO:0000313" key="6">
    <source>
        <dbReference type="Proteomes" id="UP000664203"/>
    </source>
</evidence>
<dbReference type="PROSITE" id="PS00012">
    <property type="entry name" value="PHOSPHOPANTETHEINE"/>
    <property type="match status" value="1"/>
</dbReference>
<dbReference type="Pfam" id="PF00501">
    <property type="entry name" value="AMP-binding"/>
    <property type="match status" value="1"/>
</dbReference>
<dbReference type="PANTHER" id="PTHR45527:SF16">
    <property type="entry name" value="NONRIBOSOMAL PEPTIDE SYNTHASE ATNA-RELATED"/>
    <property type="match status" value="1"/>
</dbReference>
<dbReference type="Proteomes" id="UP000664203">
    <property type="component" value="Unassembled WGS sequence"/>
</dbReference>